<evidence type="ECO:0000256" key="4">
    <source>
        <dbReference type="ARBA" id="ARBA00022679"/>
    </source>
</evidence>
<evidence type="ECO:0000259" key="9">
    <source>
        <dbReference type="Pfam" id="PF13231"/>
    </source>
</evidence>
<dbReference type="PANTHER" id="PTHR33908:SF11">
    <property type="entry name" value="MEMBRANE PROTEIN"/>
    <property type="match status" value="1"/>
</dbReference>
<evidence type="ECO:0000256" key="3">
    <source>
        <dbReference type="ARBA" id="ARBA00022676"/>
    </source>
</evidence>
<accession>Q3AD89</accession>
<dbReference type="GO" id="GO:0005886">
    <property type="term" value="C:plasma membrane"/>
    <property type="evidence" value="ECO:0007669"/>
    <property type="project" value="UniProtKB-SubCell"/>
</dbReference>
<evidence type="ECO:0000313" key="11">
    <source>
        <dbReference type="Proteomes" id="UP000002706"/>
    </source>
</evidence>
<evidence type="ECO:0000256" key="2">
    <source>
        <dbReference type="ARBA" id="ARBA00022475"/>
    </source>
</evidence>
<evidence type="ECO:0000313" key="10">
    <source>
        <dbReference type="EMBL" id="ABB15215.1"/>
    </source>
</evidence>
<keyword evidence="11" id="KW-1185">Reference proteome</keyword>
<dbReference type="KEGG" id="chy:CHY_1049"/>
<evidence type="ECO:0000256" key="1">
    <source>
        <dbReference type="ARBA" id="ARBA00004651"/>
    </source>
</evidence>
<dbReference type="GO" id="GO:0004169">
    <property type="term" value="F:dolichyl-phosphate-mannose-protein mannosyltransferase activity"/>
    <property type="evidence" value="ECO:0007669"/>
    <property type="project" value="UniProtKB-EC"/>
</dbReference>
<protein>
    <submittedName>
        <fullName evidence="10">Dolichyl-phosphate-mannose-protein mannosyltransferase</fullName>
        <ecNumber evidence="10">2.4.1.109</ecNumber>
    </submittedName>
</protein>
<feature type="transmembrane region" description="Helical" evidence="8">
    <location>
        <begin position="94"/>
        <end position="112"/>
    </location>
</feature>
<dbReference type="InterPro" id="IPR050297">
    <property type="entry name" value="LipidA_mod_glycosyltrf_83"/>
</dbReference>
<dbReference type="OrthoDB" id="9809099at2"/>
<keyword evidence="6 8" id="KW-1133">Transmembrane helix</keyword>
<dbReference type="GO" id="GO:0009103">
    <property type="term" value="P:lipopolysaccharide biosynthetic process"/>
    <property type="evidence" value="ECO:0007669"/>
    <property type="project" value="UniProtKB-ARBA"/>
</dbReference>
<dbReference type="Pfam" id="PF13231">
    <property type="entry name" value="PMT_2"/>
    <property type="match status" value="1"/>
</dbReference>
<sequence>MKKKKTKTLANKESNVISFSISMVYEKVIIILIILAALIFRLYQINEPFIGLHDWSSADLARCAKSFFTFGFFNLKGIPVMNVVPPLDGHLQYYYDWPFLIYYLFAISFKIFGFGEWSVRIVEVLFSSGSVYLIYLIVKELWDSEVALISAFIFALIPLNVYYGRVGVFETPNVFFMLLMLYGYIRWIKEFKRKDYLIFLAGFLLGAFEAWQIYTVAFVVFLHALWLYLFKGKKSRKFLSLVFLFAIIVIVSGLMQLAYLYFALGMDAVKGLFAAGKTRTATDSMGITFTISQYLNEEFSRIFTRAGVFNFILALIGLVFIGLKQFKKEEKTNLDILIVFFLSGTIWLVVMKNHSFIHEYTLLHFMPFLSMAVALGVKELSKIFVTAFKNWKVGLAVILLLLAVVSVENIPKTFEIFNLDLYGNLRLTGLALKESTENNAVCITPQNHPGPPTIDYYAERVILYNKQDLANIPPNRPVYQFYIFEQGLVQEFKNYFAKNNPKIVYLQNGYVAGIVKIR</sequence>
<keyword evidence="2" id="KW-1003">Cell membrane</keyword>
<feature type="transmembrane region" description="Helical" evidence="8">
    <location>
        <begin position="168"/>
        <end position="185"/>
    </location>
</feature>
<dbReference type="InParanoid" id="Q3AD89"/>
<feature type="transmembrane region" description="Helical" evidence="8">
    <location>
        <begin position="144"/>
        <end position="163"/>
    </location>
</feature>
<dbReference type="InterPro" id="IPR038731">
    <property type="entry name" value="RgtA/B/C-like"/>
</dbReference>
<feature type="transmembrane region" description="Helical" evidence="8">
    <location>
        <begin position="21"/>
        <end position="43"/>
    </location>
</feature>
<dbReference type="PANTHER" id="PTHR33908">
    <property type="entry name" value="MANNOSYLTRANSFERASE YKCB-RELATED"/>
    <property type="match status" value="1"/>
</dbReference>
<evidence type="ECO:0000256" key="5">
    <source>
        <dbReference type="ARBA" id="ARBA00022692"/>
    </source>
</evidence>
<dbReference type="HOGENOM" id="CLU_525505_0_0_9"/>
<proteinExistence type="predicted"/>
<dbReference type="AlphaFoldDB" id="Q3AD89"/>
<feature type="transmembrane region" description="Helical" evidence="8">
    <location>
        <begin position="357"/>
        <end position="377"/>
    </location>
</feature>
<dbReference type="STRING" id="246194.CHY_1049"/>
<keyword evidence="4 10" id="KW-0808">Transferase</keyword>
<reference evidence="10 11" key="1">
    <citation type="journal article" date="2005" name="PLoS Genet.">
        <title>Life in hot carbon monoxide: the complete genome sequence of Carboxydothermus hydrogenoformans Z-2901.</title>
        <authorList>
            <person name="Wu M."/>
            <person name="Ren Q."/>
            <person name="Durkin A.S."/>
            <person name="Daugherty S.C."/>
            <person name="Brinkac L.M."/>
            <person name="Dodson R.J."/>
            <person name="Madupu R."/>
            <person name="Sullivan S.A."/>
            <person name="Kolonay J.F."/>
            <person name="Haft D.H."/>
            <person name="Nelson W.C."/>
            <person name="Tallon L.J."/>
            <person name="Jones K.M."/>
            <person name="Ulrich L.E."/>
            <person name="Gonzalez J.M."/>
            <person name="Zhulin I.B."/>
            <person name="Robb F.T."/>
            <person name="Eisen J.A."/>
        </authorList>
    </citation>
    <scope>NUCLEOTIDE SEQUENCE [LARGE SCALE GENOMIC DNA]</scope>
    <source>
        <strain evidence="11">ATCC BAA-161 / DSM 6008 / Z-2901</strain>
    </source>
</reference>
<dbReference type="eggNOG" id="COG1807">
    <property type="taxonomic scope" value="Bacteria"/>
</dbReference>
<keyword evidence="3 10" id="KW-0328">Glycosyltransferase</keyword>
<name>Q3AD89_CARHZ</name>
<feature type="transmembrane region" description="Helical" evidence="8">
    <location>
        <begin position="389"/>
        <end position="407"/>
    </location>
</feature>
<evidence type="ECO:0000256" key="8">
    <source>
        <dbReference type="SAM" id="Phobius"/>
    </source>
</evidence>
<evidence type="ECO:0000256" key="7">
    <source>
        <dbReference type="ARBA" id="ARBA00023136"/>
    </source>
</evidence>
<feature type="transmembrane region" description="Helical" evidence="8">
    <location>
        <begin position="197"/>
        <end position="229"/>
    </location>
</feature>
<dbReference type="EC" id="2.4.1.109" evidence="10"/>
<keyword evidence="7 8" id="KW-0472">Membrane</keyword>
<feature type="domain" description="Glycosyltransferase RgtA/B/C/D-like" evidence="9">
    <location>
        <begin position="97"/>
        <end position="251"/>
    </location>
</feature>
<dbReference type="EMBL" id="CP000141">
    <property type="protein sequence ID" value="ABB15215.1"/>
    <property type="molecule type" value="Genomic_DNA"/>
</dbReference>
<comment type="subcellular location">
    <subcellularLocation>
        <location evidence="1">Cell membrane</location>
        <topology evidence="1">Multi-pass membrane protein</topology>
    </subcellularLocation>
</comment>
<dbReference type="RefSeq" id="WP_011343971.1">
    <property type="nucleotide sequence ID" value="NC_007503.1"/>
</dbReference>
<feature type="transmembrane region" description="Helical" evidence="8">
    <location>
        <begin position="241"/>
        <end position="262"/>
    </location>
</feature>
<organism evidence="10 11">
    <name type="scientific">Carboxydothermus hydrogenoformans (strain ATCC BAA-161 / DSM 6008 / Z-2901)</name>
    <dbReference type="NCBI Taxonomy" id="246194"/>
    <lineage>
        <taxon>Bacteria</taxon>
        <taxon>Bacillati</taxon>
        <taxon>Bacillota</taxon>
        <taxon>Clostridia</taxon>
        <taxon>Thermoanaerobacterales</taxon>
        <taxon>Thermoanaerobacteraceae</taxon>
        <taxon>Carboxydothermus</taxon>
    </lineage>
</organism>
<feature type="transmembrane region" description="Helical" evidence="8">
    <location>
        <begin position="302"/>
        <end position="322"/>
    </location>
</feature>
<feature type="transmembrane region" description="Helical" evidence="8">
    <location>
        <begin position="334"/>
        <end position="351"/>
    </location>
</feature>
<keyword evidence="5 8" id="KW-0812">Transmembrane</keyword>
<evidence type="ECO:0000256" key="6">
    <source>
        <dbReference type="ARBA" id="ARBA00022989"/>
    </source>
</evidence>
<dbReference type="GO" id="GO:0016763">
    <property type="term" value="F:pentosyltransferase activity"/>
    <property type="evidence" value="ECO:0007669"/>
    <property type="project" value="TreeGrafter"/>
</dbReference>
<gene>
    <name evidence="10" type="ordered locus">CHY_1049</name>
</gene>
<feature type="transmembrane region" description="Helical" evidence="8">
    <location>
        <begin position="119"/>
        <end position="138"/>
    </location>
</feature>
<dbReference type="Proteomes" id="UP000002706">
    <property type="component" value="Chromosome"/>
</dbReference>